<evidence type="ECO:0000313" key="6">
    <source>
        <dbReference type="Proteomes" id="UP000261340"/>
    </source>
</evidence>
<dbReference type="CDD" id="cd22835">
    <property type="entry name" value="Gal_Rha_Lectin_SML_rpt2"/>
    <property type="match status" value="1"/>
</dbReference>
<protein>
    <recommendedName>
        <fullName evidence="4">SUEL-type lectin domain-containing protein</fullName>
    </recommendedName>
</protein>
<dbReference type="GeneTree" id="ENSGT00940000154285"/>
<proteinExistence type="predicted"/>
<evidence type="ECO:0000256" key="2">
    <source>
        <dbReference type="ARBA" id="ARBA00022737"/>
    </source>
</evidence>
<keyword evidence="3" id="KW-0732">Signal</keyword>
<keyword evidence="2" id="KW-0677">Repeat</keyword>
<feature type="signal peptide" evidence="3">
    <location>
        <begin position="1"/>
        <end position="16"/>
    </location>
</feature>
<dbReference type="Ensembl" id="ENSACIT00000012563.1">
    <property type="protein sequence ID" value="ENSACIP00000012219.1"/>
    <property type="gene ID" value="ENSACIG00000009488.1"/>
</dbReference>
<name>A0A3Q0RIZ6_AMPCI</name>
<feature type="domain" description="SUEL-type lectin" evidence="4">
    <location>
        <begin position="122"/>
        <end position="206"/>
    </location>
</feature>
<accession>A0A3Q0RIZ6</accession>
<dbReference type="Proteomes" id="UP000261340">
    <property type="component" value="Unplaced"/>
</dbReference>
<dbReference type="PANTHER" id="PTHR46780">
    <property type="entry name" value="PROTEIN EVA-1"/>
    <property type="match status" value="1"/>
</dbReference>
<dbReference type="InterPro" id="IPR000922">
    <property type="entry name" value="Lectin_gal-bd_dom"/>
</dbReference>
<dbReference type="AlphaFoldDB" id="A0A3Q0RIZ6"/>
<evidence type="ECO:0000256" key="1">
    <source>
        <dbReference type="ARBA" id="ARBA00022734"/>
    </source>
</evidence>
<dbReference type="GO" id="GO:0030246">
    <property type="term" value="F:carbohydrate binding"/>
    <property type="evidence" value="ECO:0007669"/>
    <property type="project" value="UniProtKB-KW"/>
</dbReference>
<sequence>MFLLLLLHLWLSSTACLSSSLIEIQAWLQFMISSSDEGQVIVVYRADYGRRDITTCSDGRPDSQLQNVQCSSPNSTEYVANSCDGKKMCDIDIVGLFGTHDPNICKYLDTTYACFPAIHSVTCEGSVANLQCDEGQVIVVYWADFGRRDTTTCSDHRPKHEIQNVQCLNPTTKVADSCNGKSSCAIEASCSVFGDPCVGTYKYLEVNSLPLTLKP</sequence>
<dbReference type="PROSITE" id="PS50228">
    <property type="entry name" value="SUEL_LECTIN"/>
    <property type="match status" value="1"/>
</dbReference>
<evidence type="ECO:0000256" key="3">
    <source>
        <dbReference type="SAM" id="SignalP"/>
    </source>
</evidence>
<evidence type="ECO:0000259" key="4">
    <source>
        <dbReference type="PROSITE" id="PS50228"/>
    </source>
</evidence>
<organism evidence="5 6">
    <name type="scientific">Amphilophus citrinellus</name>
    <name type="common">Midas cichlid</name>
    <name type="synonym">Cichlasoma citrinellum</name>
    <dbReference type="NCBI Taxonomy" id="61819"/>
    <lineage>
        <taxon>Eukaryota</taxon>
        <taxon>Metazoa</taxon>
        <taxon>Chordata</taxon>
        <taxon>Craniata</taxon>
        <taxon>Vertebrata</taxon>
        <taxon>Euteleostomi</taxon>
        <taxon>Actinopterygii</taxon>
        <taxon>Neopterygii</taxon>
        <taxon>Teleostei</taxon>
        <taxon>Neoteleostei</taxon>
        <taxon>Acanthomorphata</taxon>
        <taxon>Ovalentaria</taxon>
        <taxon>Cichlomorphae</taxon>
        <taxon>Cichliformes</taxon>
        <taxon>Cichlidae</taxon>
        <taxon>New World cichlids</taxon>
        <taxon>Cichlasomatinae</taxon>
        <taxon>Heroini</taxon>
        <taxon>Amphilophus</taxon>
    </lineage>
</organism>
<evidence type="ECO:0000313" key="5">
    <source>
        <dbReference type="Ensembl" id="ENSACIP00000012219.1"/>
    </source>
</evidence>
<reference evidence="5" key="1">
    <citation type="submission" date="2025-08" db="UniProtKB">
        <authorList>
            <consortium name="Ensembl"/>
        </authorList>
    </citation>
    <scope>IDENTIFICATION</scope>
</reference>
<keyword evidence="6" id="KW-1185">Reference proteome</keyword>
<dbReference type="Gene3D" id="2.60.120.740">
    <property type="match status" value="2"/>
</dbReference>
<dbReference type="Pfam" id="PF02140">
    <property type="entry name" value="SUEL_Lectin"/>
    <property type="match status" value="2"/>
</dbReference>
<reference evidence="5" key="2">
    <citation type="submission" date="2025-09" db="UniProtKB">
        <authorList>
            <consortium name="Ensembl"/>
        </authorList>
    </citation>
    <scope>IDENTIFICATION</scope>
</reference>
<dbReference type="InterPro" id="IPR043159">
    <property type="entry name" value="Lectin_gal-bd_sf"/>
</dbReference>
<keyword evidence="1" id="KW-0430">Lectin</keyword>
<feature type="chain" id="PRO_5047473556" description="SUEL-type lectin domain-containing protein" evidence="3">
    <location>
        <begin position="17"/>
        <end position="215"/>
    </location>
</feature>